<organism evidence="1 2">
    <name type="scientific">Leptolyngbya boryana NIES-2135</name>
    <dbReference type="NCBI Taxonomy" id="1973484"/>
    <lineage>
        <taxon>Bacteria</taxon>
        <taxon>Bacillati</taxon>
        <taxon>Cyanobacteriota</taxon>
        <taxon>Cyanophyceae</taxon>
        <taxon>Leptolyngbyales</taxon>
        <taxon>Leptolyngbyaceae</taxon>
        <taxon>Leptolyngbya group</taxon>
        <taxon>Leptolyngbya</taxon>
    </lineage>
</organism>
<sequence>MLHTHRVWHIKTVPTLEELVKALLKKNYVLCAGFRVGDLLFLNDSTSEDAIQEYAIVLNVDQAFTQVESVTVDWCSPEELHRIIGDIQAGDYALVASIAIRVDESDSHRCESCA</sequence>
<dbReference type="Proteomes" id="UP000217895">
    <property type="component" value="Plasmid Plasmid1 dna"/>
</dbReference>
<dbReference type="AlphaFoldDB" id="A0A1Z4JRB9"/>
<keyword evidence="2" id="KW-1185">Reference proteome</keyword>
<gene>
    <name evidence="1" type="ORF">NIES2135_61360</name>
</gene>
<name>A0A1Z4JRB9_LEPBY</name>
<keyword evidence="1" id="KW-0614">Plasmid</keyword>
<proteinExistence type="predicted"/>
<geneLocation type="plasmid" evidence="1">
    <name>plasmid1</name>
</geneLocation>
<evidence type="ECO:0000313" key="2">
    <source>
        <dbReference type="Proteomes" id="UP000217895"/>
    </source>
</evidence>
<dbReference type="EMBL" id="AP018204">
    <property type="protein sequence ID" value="BAY59259.1"/>
    <property type="molecule type" value="Genomic_DNA"/>
</dbReference>
<reference evidence="1 2" key="1">
    <citation type="submission" date="2017-06" db="EMBL/GenBank/DDBJ databases">
        <title>Genome sequencing of cyanobaciteial culture collection at National Institute for Environmental Studies (NIES).</title>
        <authorList>
            <person name="Hirose Y."/>
            <person name="Shimura Y."/>
            <person name="Fujisawa T."/>
            <person name="Nakamura Y."/>
            <person name="Kawachi M."/>
        </authorList>
    </citation>
    <scope>NUCLEOTIDE SEQUENCE [LARGE SCALE GENOMIC DNA]</scope>
    <source>
        <strain evidence="1 2">NIES-2135</strain>
        <plasmid evidence="2">Plasmid Plasmid1 dna</plasmid>
    </source>
</reference>
<protein>
    <submittedName>
        <fullName evidence="1">Uncharacterized protein</fullName>
    </submittedName>
</protein>
<evidence type="ECO:0000313" key="1">
    <source>
        <dbReference type="EMBL" id="BAY59259.1"/>
    </source>
</evidence>
<accession>A0A1Z4JRB9</accession>